<dbReference type="EMBL" id="JMSN01000058">
    <property type="protein sequence ID" value="KDN43785.1"/>
    <property type="molecule type" value="Genomic_DNA"/>
</dbReference>
<dbReference type="AlphaFoldDB" id="A0A066VZ35"/>
<evidence type="ECO:0000313" key="2">
    <source>
        <dbReference type="Proteomes" id="UP000027361"/>
    </source>
</evidence>
<evidence type="ECO:0000313" key="1">
    <source>
        <dbReference type="EMBL" id="KDN43785.1"/>
    </source>
</evidence>
<gene>
    <name evidence="1" type="ORF">K437DRAFT_146412</name>
</gene>
<dbReference type="InParanoid" id="A0A066VZ35"/>
<sequence length="127" mass="14228">MYALVPSIRLCRQHAARKAFRRCQLVSAKLNLFRRRSCGRLRAIGTRDVAFGTYCMHFVAGNSTSMCSAYAVHAPAAGICWNVFRAVRTAYRGLVRGENEHDCCDEFDMCVASLSCLCVDLVTQRIL</sequence>
<keyword evidence="2" id="KW-1185">Reference proteome</keyword>
<organism evidence="1 2">
    <name type="scientific">Tilletiaria anomala (strain ATCC 24038 / CBS 436.72 / UBC 951)</name>
    <dbReference type="NCBI Taxonomy" id="1037660"/>
    <lineage>
        <taxon>Eukaryota</taxon>
        <taxon>Fungi</taxon>
        <taxon>Dikarya</taxon>
        <taxon>Basidiomycota</taxon>
        <taxon>Ustilaginomycotina</taxon>
        <taxon>Exobasidiomycetes</taxon>
        <taxon>Georgefischeriales</taxon>
        <taxon>Tilletiariaceae</taxon>
        <taxon>Tilletiaria</taxon>
    </lineage>
</organism>
<reference evidence="1 2" key="1">
    <citation type="submission" date="2014-05" db="EMBL/GenBank/DDBJ databases">
        <title>Draft genome sequence of a rare smut relative, Tilletiaria anomala UBC 951.</title>
        <authorList>
            <consortium name="DOE Joint Genome Institute"/>
            <person name="Toome M."/>
            <person name="Kuo A."/>
            <person name="Henrissat B."/>
            <person name="Lipzen A."/>
            <person name="Tritt A."/>
            <person name="Yoshinaga Y."/>
            <person name="Zane M."/>
            <person name="Barry K."/>
            <person name="Grigoriev I.V."/>
            <person name="Spatafora J.W."/>
            <person name="Aimea M.C."/>
        </authorList>
    </citation>
    <scope>NUCLEOTIDE SEQUENCE [LARGE SCALE GENOMIC DNA]</scope>
    <source>
        <strain evidence="1 2">UBC 951</strain>
    </source>
</reference>
<dbReference type="HOGENOM" id="CLU_1972004_0_0_1"/>
<dbReference type="GeneID" id="25261589"/>
<comment type="caution">
    <text evidence="1">The sequence shown here is derived from an EMBL/GenBank/DDBJ whole genome shotgun (WGS) entry which is preliminary data.</text>
</comment>
<name>A0A066VZ35_TILAU</name>
<accession>A0A066VZ35</accession>
<dbReference type="Proteomes" id="UP000027361">
    <property type="component" value="Unassembled WGS sequence"/>
</dbReference>
<proteinExistence type="predicted"/>
<protein>
    <submittedName>
        <fullName evidence="1">Uncharacterized protein</fullName>
    </submittedName>
</protein>
<dbReference type="RefSeq" id="XP_013242500.1">
    <property type="nucleotide sequence ID" value="XM_013387046.1"/>
</dbReference>